<evidence type="ECO:0000313" key="2">
    <source>
        <dbReference type="EMBL" id="RGR95706.1"/>
    </source>
</evidence>
<dbReference type="AlphaFoldDB" id="A0A412GLN9"/>
<organism evidence="2 3">
    <name type="scientific">Phocaeicola coprocola</name>
    <dbReference type="NCBI Taxonomy" id="310298"/>
    <lineage>
        <taxon>Bacteria</taxon>
        <taxon>Pseudomonadati</taxon>
        <taxon>Bacteroidota</taxon>
        <taxon>Bacteroidia</taxon>
        <taxon>Bacteroidales</taxon>
        <taxon>Bacteroidaceae</taxon>
        <taxon>Phocaeicola</taxon>
    </lineage>
</organism>
<name>A0A412GLN9_9BACT</name>
<feature type="transmembrane region" description="Helical" evidence="1">
    <location>
        <begin position="6"/>
        <end position="25"/>
    </location>
</feature>
<dbReference type="PROSITE" id="PS51257">
    <property type="entry name" value="PROKAR_LIPOPROTEIN"/>
    <property type="match status" value="1"/>
</dbReference>
<proteinExistence type="predicted"/>
<reference evidence="2 3" key="1">
    <citation type="submission" date="2018-08" db="EMBL/GenBank/DDBJ databases">
        <title>A genome reference for cultivated species of the human gut microbiota.</title>
        <authorList>
            <person name="Zou Y."/>
            <person name="Xue W."/>
            <person name="Luo G."/>
        </authorList>
    </citation>
    <scope>NUCLEOTIDE SEQUENCE [LARGE SCALE GENOMIC DNA]</scope>
    <source>
        <strain evidence="2 3">AF24-2</strain>
    </source>
</reference>
<accession>A0A412GLN9</accession>
<evidence type="ECO:0000313" key="3">
    <source>
        <dbReference type="Proteomes" id="UP000285864"/>
    </source>
</evidence>
<evidence type="ECO:0000256" key="1">
    <source>
        <dbReference type="SAM" id="Phobius"/>
    </source>
</evidence>
<dbReference type="Pfam" id="PF14054">
    <property type="entry name" value="DUF4249"/>
    <property type="match status" value="1"/>
</dbReference>
<protein>
    <submittedName>
        <fullName evidence="2">DUF4249 domain-containing protein</fullName>
    </submittedName>
</protein>
<gene>
    <name evidence="2" type="ORF">DWY20_08810</name>
</gene>
<dbReference type="Proteomes" id="UP000285864">
    <property type="component" value="Unassembled WGS sequence"/>
</dbReference>
<dbReference type="EMBL" id="QRUU01000034">
    <property type="protein sequence ID" value="RGR95706.1"/>
    <property type="molecule type" value="Genomic_DNA"/>
</dbReference>
<keyword evidence="1" id="KW-0812">Transmembrane</keyword>
<comment type="caution">
    <text evidence="2">The sequence shown here is derived from an EMBL/GenBank/DDBJ whole genome shotgun (WGS) entry which is preliminary data.</text>
</comment>
<keyword evidence="1" id="KW-1133">Transmembrane helix</keyword>
<sequence length="326" mass="37074">MMVKYISFMIILGVSLLFTSCVYHFDLDEAEGIPKLVVYSYPGSGDTTVVCFSRSLPVTGKGEIVSGLTGTDVRLEVNGTPVGLLWTDKALPGVPAKSYYTVQRYEEGDRIRLTASAEGLETVSSVTTIPAPFPLNSVHMERKPSDPGTLQFQINFTDKASTVNYYAVTVKERTKYWRNGDSRVYYDEEYTAYMDWNDEPLLKVSAGLDEILIGDYTYYEQLYIWSDEKIQGKNYTLRLNKTYISDYETSIQGEVYTNRKQYKVCLYSLSEEFYHYLKSMSEQVNNKLGESELAPVRPTYTNVENGFGLVGGCRMMQTEWMDGVKE</sequence>
<dbReference type="RefSeq" id="WP_118484492.1">
    <property type="nucleotide sequence ID" value="NZ_CAUELD010000121.1"/>
</dbReference>
<keyword evidence="1" id="KW-0472">Membrane</keyword>
<keyword evidence="3" id="KW-1185">Reference proteome</keyword>
<dbReference type="InterPro" id="IPR025345">
    <property type="entry name" value="DUF4249"/>
</dbReference>